<evidence type="ECO:0000313" key="2">
    <source>
        <dbReference type="EMBL" id="TYK26238.1"/>
    </source>
</evidence>
<feature type="compositionally biased region" description="Polar residues" evidence="1">
    <location>
        <begin position="141"/>
        <end position="167"/>
    </location>
</feature>
<sequence>MTCPTVVASITTIEGLFDDNKTDDQIKQFKCILKEYLHHFVDARQKELGSAVDVTQFYFNAQTCSSIGTSSFEIALVGNLTKLYEQKVQDLTFALATVERLFDYCGDQGSQKKNVTTLNPENMISNPNPPTNFTNDKKPHISSSSTPRGAHPSNSNQKRLNNHTEAS</sequence>
<evidence type="ECO:0000313" key="3">
    <source>
        <dbReference type="Proteomes" id="UP000321947"/>
    </source>
</evidence>
<dbReference type="AlphaFoldDB" id="A0A5D3DRS4"/>
<feature type="compositionally biased region" description="Polar residues" evidence="1">
    <location>
        <begin position="113"/>
        <end position="134"/>
    </location>
</feature>
<dbReference type="EMBL" id="SSTD01003498">
    <property type="protein sequence ID" value="TYK26238.1"/>
    <property type="molecule type" value="Genomic_DNA"/>
</dbReference>
<comment type="caution">
    <text evidence="2">The sequence shown here is derived from an EMBL/GenBank/DDBJ whole genome shotgun (WGS) entry which is preliminary data.</text>
</comment>
<organism evidence="2 3">
    <name type="scientific">Cucumis melo var. makuwa</name>
    <name type="common">Oriental melon</name>
    <dbReference type="NCBI Taxonomy" id="1194695"/>
    <lineage>
        <taxon>Eukaryota</taxon>
        <taxon>Viridiplantae</taxon>
        <taxon>Streptophyta</taxon>
        <taxon>Embryophyta</taxon>
        <taxon>Tracheophyta</taxon>
        <taxon>Spermatophyta</taxon>
        <taxon>Magnoliopsida</taxon>
        <taxon>eudicotyledons</taxon>
        <taxon>Gunneridae</taxon>
        <taxon>Pentapetalae</taxon>
        <taxon>rosids</taxon>
        <taxon>fabids</taxon>
        <taxon>Cucurbitales</taxon>
        <taxon>Cucurbitaceae</taxon>
        <taxon>Benincaseae</taxon>
        <taxon>Cucumis</taxon>
    </lineage>
</organism>
<feature type="region of interest" description="Disordered" evidence="1">
    <location>
        <begin position="113"/>
        <end position="167"/>
    </location>
</feature>
<protein>
    <submittedName>
        <fullName evidence="2">Uncharacterized protein</fullName>
    </submittedName>
</protein>
<name>A0A5D3DRS4_CUCMM</name>
<gene>
    <name evidence="2" type="ORF">E5676_scaffold24463G00010</name>
</gene>
<accession>A0A5D3DRS4</accession>
<proteinExistence type="predicted"/>
<reference evidence="2 3" key="1">
    <citation type="submission" date="2019-08" db="EMBL/GenBank/DDBJ databases">
        <title>Draft genome sequences of two oriental melons (Cucumis melo L. var makuwa).</title>
        <authorList>
            <person name="Kwon S.-Y."/>
        </authorList>
    </citation>
    <scope>NUCLEOTIDE SEQUENCE [LARGE SCALE GENOMIC DNA]</scope>
    <source>
        <strain evidence="3">cv. Chang Bougi</strain>
        <tissue evidence="2">Leaf</tissue>
    </source>
</reference>
<dbReference type="Proteomes" id="UP000321947">
    <property type="component" value="Unassembled WGS sequence"/>
</dbReference>
<evidence type="ECO:0000256" key="1">
    <source>
        <dbReference type="SAM" id="MobiDB-lite"/>
    </source>
</evidence>